<organism evidence="2 3">
    <name type="scientific">Penicillium hetheringtonii</name>
    <dbReference type="NCBI Taxonomy" id="911720"/>
    <lineage>
        <taxon>Eukaryota</taxon>
        <taxon>Fungi</taxon>
        <taxon>Dikarya</taxon>
        <taxon>Ascomycota</taxon>
        <taxon>Pezizomycotina</taxon>
        <taxon>Eurotiomycetes</taxon>
        <taxon>Eurotiomycetidae</taxon>
        <taxon>Eurotiales</taxon>
        <taxon>Aspergillaceae</taxon>
        <taxon>Penicillium</taxon>
    </lineage>
</organism>
<evidence type="ECO:0000259" key="1">
    <source>
        <dbReference type="Pfam" id="PF13302"/>
    </source>
</evidence>
<accession>A0AAD6DXC9</accession>
<reference evidence="2 3" key="1">
    <citation type="journal article" date="2023" name="IMA Fungus">
        <title>Comparative genomic study of the Penicillium genus elucidates a diverse pangenome and 15 lateral gene transfer events.</title>
        <authorList>
            <person name="Petersen C."/>
            <person name="Sorensen T."/>
            <person name="Nielsen M.R."/>
            <person name="Sondergaard T.E."/>
            <person name="Sorensen J.L."/>
            <person name="Fitzpatrick D.A."/>
            <person name="Frisvad J.C."/>
            <person name="Nielsen K.L."/>
        </authorList>
    </citation>
    <scope>NUCLEOTIDE SEQUENCE [LARGE SCALE GENOMIC DNA]</scope>
    <source>
        <strain evidence="2 3">IBT 29057</strain>
    </source>
</reference>
<evidence type="ECO:0000313" key="2">
    <source>
        <dbReference type="EMBL" id="KAJ5596642.1"/>
    </source>
</evidence>
<comment type="caution">
    <text evidence="2">The sequence shown here is derived from an EMBL/GenBank/DDBJ whole genome shotgun (WGS) entry which is preliminary data.</text>
</comment>
<dbReference type="InterPro" id="IPR016181">
    <property type="entry name" value="Acyl_CoA_acyltransferase"/>
</dbReference>
<dbReference type="Proteomes" id="UP001216150">
    <property type="component" value="Unassembled WGS sequence"/>
</dbReference>
<dbReference type="InterPro" id="IPR000182">
    <property type="entry name" value="GNAT_dom"/>
</dbReference>
<dbReference type="Gene3D" id="3.40.630.30">
    <property type="match status" value="1"/>
</dbReference>
<proteinExistence type="predicted"/>
<keyword evidence="3" id="KW-1185">Reference proteome</keyword>
<protein>
    <recommendedName>
        <fullName evidence="1">N-acetyltransferase domain-containing protein</fullName>
    </recommendedName>
</protein>
<dbReference type="SUPFAM" id="SSF55729">
    <property type="entry name" value="Acyl-CoA N-acyltransferases (Nat)"/>
    <property type="match status" value="1"/>
</dbReference>
<evidence type="ECO:0000313" key="3">
    <source>
        <dbReference type="Proteomes" id="UP001216150"/>
    </source>
</evidence>
<gene>
    <name evidence="2" type="ORF">N7450_003100</name>
</gene>
<feature type="domain" description="N-acetyltransferase" evidence="1">
    <location>
        <begin position="44"/>
        <end position="113"/>
    </location>
</feature>
<dbReference type="AlphaFoldDB" id="A0AAD6DXC9"/>
<dbReference type="EMBL" id="JAQJAC010000002">
    <property type="protein sequence ID" value="KAJ5596642.1"/>
    <property type="molecule type" value="Genomic_DNA"/>
</dbReference>
<name>A0AAD6DXC9_9EURO</name>
<sequence>MEVTSQVPTKGALYTEQPVTVIVPLEPGTIETENLYLRPLRIPHKSIEETEAHIASKSFQTPNASGACGRQFHFAIISAEDTTQRVIGTVGVNSLFPAPSIGYGLHPDVWARGTPVRP</sequence>
<dbReference type="GO" id="GO:0016747">
    <property type="term" value="F:acyltransferase activity, transferring groups other than amino-acyl groups"/>
    <property type="evidence" value="ECO:0007669"/>
    <property type="project" value="InterPro"/>
</dbReference>
<dbReference type="Pfam" id="PF13302">
    <property type="entry name" value="Acetyltransf_3"/>
    <property type="match status" value="1"/>
</dbReference>